<dbReference type="PANTHER" id="PTHR34044:SF1">
    <property type="entry name" value="NUCLEAR PROTEIN"/>
    <property type="match status" value="1"/>
</dbReference>
<evidence type="ECO:0000256" key="2">
    <source>
        <dbReference type="SAM" id="SignalP"/>
    </source>
</evidence>
<sequence length="324" mass="35091">MKLFTALISLATLSYTAAWTTASNQSFRSTTTTALNGSRSADKAMSRQGWAEKRGMVDEADSEGASTGFCTIIGGGRIGSLLEQGGDSLLLKRGDSIPSDNEGTPILIATRNDSLDKIIEECPENRLKDLVFLQNGYLDGYLEEKGLADNTQSLLYLSVPALGVEPVDGITSVNPEGLTAATGVHAQAFADRLASLGLKCNVVSPEVYKPAMFEKLIWISTFMLVGTAKECKSVGEAGTEHKELVEKVINELLTATAAKEGIEFPDGAVERLCAYTDVVADFPCAVKEFEWRNEYFYKLGDEACPTHNELLRECKEKGFLGFDL</sequence>
<dbReference type="Proteomes" id="UP001054902">
    <property type="component" value="Unassembled WGS sequence"/>
</dbReference>
<name>A0AAD3HDA7_9STRA</name>
<accession>A0AAD3HDA7</accession>
<evidence type="ECO:0000256" key="1">
    <source>
        <dbReference type="SAM" id="MobiDB-lite"/>
    </source>
</evidence>
<feature type="chain" id="PRO_5041916191" evidence="2">
    <location>
        <begin position="19"/>
        <end position="324"/>
    </location>
</feature>
<keyword evidence="2" id="KW-0732">Signal</keyword>
<comment type="caution">
    <text evidence="3">The sequence shown here is derived from an EMBL/GenBank/DDBJ whole genome shotgun (WGS) entry which is preliminary data.</text>
</comment>
<dbReference type="AlphaFoldDB" id="A0AAD3HDA7"/>
<organism evidence="3 4">
    <name type="scientific">Chaetoceros tenuissimus</name>
    <dbReference type="NCBI Taxonomy" id="426638"/>
    <lineage>
        <taxon>Eukaryota</taxon>
        <taxon>Sar</taxon>
        <taxon>Stramenopiles</taxon>
        <taxon>Ochrophyta</taxon>
        <taxon>Bacillariophyta</taxon>
        <taxon>Coscinodiscophyceae</taxon>
        <taxon>Chaetocerotophycidae</taxon>
        <taxon>Chaetocerotales</taxon>
        <taxon>Chaetocerotaceae</taxon>
        <taxon>Chaetoceros</taxon>
    </lineage>
</organism>
<protein>
    <submittedName>
        <fullName evidence="3">Uncharacterized protein</fullName>
    </submittedName>
</protein>
<proteinExistence type="predicted"/>
<evidence type="ECO:0000313" key="3">
    <source>
        <dbReference type="EMBL" id="GFH59011.1"/>
    </source>
</evidence>
<feature type="compositionally biased region" description="Polar residues" evidence="1">
    <location>
        <begin position="30"/>
        <end position="39"/>
    </location>
</feature>
<reference evidence="3 4" key="1">
    <citation type="journal article" date="2021" name="Sci. Rep.">
        <title>The genome of the diatom Chaetoceros tenuissimus carries an ancient integrated fragment of an extant virus.</title>
        <authorList>
            <person name="Hongo Y."/>
            <person name="Kimura K."/>
            <person name="Takaki Y."/>
            <person name="Yoshida Y."/>
            <person name="Baba S."/>
            <person name="Kobayashi G."/>
            <person name="Nagasaki K."/>
            <person name="Hano T."/>
            <person name="Tomaru Y."/>
        </authorList>
    </citation>
    <scope>NUCLEOTIDE SEQUENCE [LARGE SCALE GENOMIC DNA]</scope>
    <source>
        <strain evidence="3 4">NIES-3715</strain>
    </source>
</reference>
<evidence type="ECO:0000313" key="4">
    <source>
        <dbReference type="Proteomes" id="UP001054902"/>
    </source>
</evidence>
<dbReference type="EMBL" id="BLLK01000062">
    <property type="protein sequence ID" value="GFH59011.1"/>
    <property type="molecule type" value="Genomic_DNA"/>
</dbReference>
<dbReference type="PANTHER" id="PTHR34044">
    <property type="entry name" value="NUCLEAR PROTEIN"/>
    <property type="match status" value="1"/>
</dbReference>
<feature type="signal peptide" evidence="2">
    <location>
        <begin position="1"/>
        <end position="18"/>
    </location>
</feature>
<keyword evidence="4" id="KW-1185">Reference proteome</keyword>
<feature type="region of interest" description="Disordered" evidence="1">
    <location>
        <begin position="30"/>
        <end position="57"/>
    </location>
</feature>
<gene>
    <name evidence="3" type="ORF">CTEN210_15487</name>
</gene>
<feature type="compositionally biased region" description="Basic and acidic residues" evidence="1">
    <location>
        <begin position="40"/>
        <end position="57"/>
    </location>
</feature>